<reference evidence="3" key="1">
    <citation type="submission" date="2019-02" db="EMBL/GenBank/DDBJ databases">
        <authorList>
            <person name="Gruber-Vodicka R. H."/>
            <person name="Seah K. B. B."/>
        </authorList>
    </citation>
    <scope>NUCLEOTIDE SEQUENCE</scope>
    <source>
        <strain evidence="3">BECK_SA2B12</strain>
        <strain evidence="1">BECK_SA2B15</strain>
        <strain evidence="2">BECK_SA2B20</strain>
    </source>
</reference>
<dbReference type="EMBL" id="CAADFG010000020">
    <property type="protein sequence ID" value="VFJ90199.1"/>
    <property type="molecule type" value="Genomic_DNA"/>
</dbReference>
<sequence length="200" mass="21813">MRVPKTMKKFLAVKALTGGAFPPALLPLALALTLTLVLLLALSPAKAGVDPATATPAPPGPQDTCPVCGMFVAKYPQWIATVTYGDGEAHHFDGVKDLFRYLSDVPKWGQGRHAEDIQAIWVTEYYNLARIDARKAWYVVGSDVLGPMGHEAIPFATREDAQAFLEDHDGQRILGFDEIRKDPPQEFRAGGPHHPHGHGK</sequence>
<dbReference type="PANTHER" id="PTHR41247:SF1">
    <property type="entry name" value="HTH-TYPE TRANSCRIPTIONAL REPRESSOR YCNK"/>
    <property type="match status" value="1"/>
</dbReference>
<gene>
    <name evidence="1" type="ORF">BECKH772A_GA0070896_100204</name>
    <name evidence="2" type="ORF">BECKH772B_GA0070898_100294</name>
    <name evidence="3" type="ORF">BECKH772C_GA0070978_100283</name>
</gene>
<organism evidence="3">
    <name type="scientific">Candidatus Kentrum eta</name>
    <dbReference type="NCBI Taxonomy" id="2126337"/>
    <lineage>
        <taxon>Bacteria</taxon>
        <taxon>Pseudomonadati</taxon>
        <taxon>Pseudomonadota</taxon>
        <taxon>Gammaproteobacteria</taxon>
        <taxon>Candidatus Kentrum</taxon>
    </lineage>
</organism>
<name>A0A450V2F5_9GAMM</name>
<dbReference type="InterPro" id="IPR008719">
    <property type="entry name" value="N2O_reductase_NosL"/>
</dbReference>
<proteinExistence type="predicted"/>
<protein>
    <submittedName>
        <fullName evidence="3">Nitrous oxide reductase accessory protein NosL</fullName>
    </submittedName>
</protein>
<dbReference type="EMBL" id="CAADFJ010000028">
    <property type="protein sequence ID" value="VFJ98982.1"/>
    <property type="molecule type" value="Genomic_DNA"/>
</dbReference>
<dbReference type="Gene3D" id="3.30.70.2050">
    <property type="match status" value="1"/>
</dbReference>
<dbReference type="EMBL" id="CAADFI010000029">
    <property type="protein sequence ID" value="VFJ92392.1"/>
    <property type="molecule type" value="Genomic_DNA"/>
</dbReference>
<evidence type="ECO:0000313" key="1">
    <source>
        <dbReference type="EMBL" id="VFJ90199.1"/>
    </source>
</evidence>
<evidence type="ECO:0000313" key="3">
    <source>
        <dbReference type="EMBL" id="VFJ98982.1"/>
    </source>
</evidence>
<dbReference type="SUPFAM" id="SSF160387">
    <property type="entry name" value="NosL/MerB-like"/>
    <property type="match status" value="1"/>
</dbReference>
<dbReference type="AlphaFoldDB" id="A0A450V2F5"/>
<dbReference type="Pfam" id="PF05573">
    <property type="entry name" value="NosL"/>
    <property type="match status" value="1"/>
</dbReference>
<evidence type="ECO:0000313" key="2">
    <source>
        <dbReference type="EMBL" id="VFJ92392.1"/>
    </source>
</evidence>
<accession>A0A450V2F5</accession>
<dbReference type="PANTHER" id="PTHR41247">
    <property type="entry name" value="HTH-TYPE TRANSCRIPTIONAL REPRESSOR YCNK"/>
    <property type="match status" value="1"/>
</dbReference>